<dbReference type="InterPro" id="IPR041153">
    <property type="entry name" value="LST4_longin"/>
</dbReference>
<proteinExistence type="predicted"/>
<feature type="compositionally biased region" description="Low complexity" evidence="1">
    <location>
        <begin position="21"/>
        <end position="74"/>
    </location>
</feature>
<feature type="region of interest" description="Disordered" evidence="1">
    <location>
        <begin position="1"/>
        <end position="74"/>
    </location>
</feature>
<evidence type="ECO:0000259" key="2">
    <source>
        <dbReference type="Pfam" id="PF18639"/>
    </source>
</evidence>
<accession>A0A9P6WL97</accession>
<feature type="compositionally biased region" description="Polar residues" evidence="1">
    <location>
        <begin position="652"/>
        <end position="670"/>
    </location>
</feature>
<sequence length="1011" mass="112812">MIGNLFRKRESVYNSGVPPLNSTQNSNFSSSSSSSSSFPSNCNQSAYDQNSSRPYSSSSSSTSSSPIRPSASSYYNPQVSPLSININQSSKLSSGLSDLDNNTINDDANKVNPQDSGISMPSLYGTSKTTPSSTFKLSEKLQGFRMVIIQDAGIRKKQPLFDSAVPYNQNFSIMQQKLNKKIHHSINELSLFMFGCYGMPMSENNMTTKIHYLPALSNMHSSVLITRLFSLDSSFKLKPHKMSNDSSDWDPHPLLETDELPLYENSSIRFSIGLIIPVSSSIESVRDEITENWLQTSDSLITMQNLIVSKLKLIYNTQHSPKRTQQANHSSLGGQNFQSNITGHSFNVVSQKFGFSIYSLQTEMEIYQKLSSLLSQLISLSEVPRLFIDLKHSNQLLIDWASTLSLWLELKDGRTHRTEHESLDLNNSNGIDDYNNNGLFLQGNSNHSIKFLASLLSIFLPIKDELFVEPEKCNSELSKLRIVIGTGNPAVSQKLVFILVGILGYEKFSQLYEAAQKLPKQVSHDYELQHSSTIPIPISRPEDYNTKKNILTRNNSLIIDTPSYSQSIETSTKTAPLRIQHSPSISTVSANVHGQRIPVPMMTRTSSYASLQNISTSYGANIPISGGSQTPSSSWRNNFGSLMDLWKNSITSSPTTSQFSKSPRTETPSPSIEYDEFPWQLSARKSACMSPTPSFVSINPSLIQQNSLGKSSKLLNIGNYIASNKYNLSRSAINLIPTRFENIVDRVKLDIFSIMNSDFDMLIDDLDHESVVDIDMKSKLIDDNGSKNFSCATAIPLPLLVGYVSQFRPEFGMMCCPNKSLHDETFVHAMKDDLKNPLVNNSSIYLINLGMRKVNLLEYKKKIYAPNHTVSDVGKNADLPLYTSKPNISNLKSTNIFEDTTKSKSKSKSNLSKTIQESFELKQKTIFAPEISHDYGVIDDNASKINNDSTLSHRVDLLDRILEKIALTINNFLAEVKSNCDDCTDNSENEDICCNTIRELIDQLLDIGRSN</sequence>
<protein>
    <recommendedName>
        <fullName evidence="2">LST4 longin domain-containing protein</fullName>
    </recommendedName>
</protein>
<reference evidence="3" key="1">
    <citation type="submission" date="2020-11" db="EMBL/GenBank/DDBJ databases">
        <title>Kefir isolates.</title>
        <authorList>
            <person name="Marcisauskas S."/>
            <person name="Kim Y."/>
            <person name="Blasche S."/>
        </authorList>
    </citation>
    <scope>NUCLEOTIDE SEQUENCE</scope>
    <source>
        <strain evidence="3">Olga-1</strain>
    </source>
</reference>
<gene>
    <name evidence="3" type="ORF">C6P40_001311</name>
</gene>
<dbReference type="EMBL" id="PUHW01000175">
    <property type="protein sequence ID" value="KAG0688177.1"/>
    <property type="molecule type" value="Genomic_DNA"/>
</dbReference>
<dbReference type="Proteomes" id="UP000697127">
    <property type="component" value="Unassembled WGS sequence"/>
</dbReference>
<feature type="domain" description="LST4 longin" evidence="2">
    <location>
        <begin position="144"/>
        <end position="324"/>
    </location>
</feature>
<evidence type="ECO:0000256" key="1">
    <source>
        <dbReference type="SAM" id="MobiDB-lite"/>
    </source>
</evidence>
<feature type="compositionally biased region" description="Polar residues" evidence="1">
    <location>
        <begin position="101"/>
        <end position="132"/>
    </location>
</feature>
<comment type="caution">
    <text evidence="3">The sequence shown here is derived from an EMBL/GenBank/DDBJ whole genome shotgun (WGS) entry which is preliminary data.</text>
</comment>
<feature type="region of interest" description="Disordered" evidence="1">
    <location>
        <begin position="97"/>
        <end position="132"/>
    </location>
</feature>
<dbReference type="Pfam" id="PF18639">
    <property type="entry name" value="Longin_2"/>
    <property type="match status" value="1"/>
</dbReference>
<evidence type="ECO:0000313" key="4">
    <source>
        <dbReference type="Proteomes" id="UP000697127"/>
    </source>
</evidence>
<keyword evidence="4" id="KW-1185">Reference proteome</keyword>
<organism evidence="3 4">
    <name type="scientific">Pichia californica</name>
    <dbReference type="NCBI Taxonomy" id="460514"/>
    <lineage>
        <taxon>Eukaryota</taxon>
        <taxon>Fungi</taxon>
        <taxon>Dikarya</taxon>
        <taxon>Ascomycota</taxon>
        <taxon>Saccharomycotina</taxon>
        <taxon>Pichiomycetes</taxon>
        <taxon>Pichiales</taxon>
        <taxon>Pichiaceae</taxon>
        <taxon>Pichia</taxon>
    </lineage>
</organism>
<evidence type="ECO:0000313" key="3">
    <source>
        <dbReference type="EMBL" id="KAG0688177.1"/>
    </source>
</evidence>
<dbReference type="AlphaFoldDB" id="A0A9P6WL97"/>
<name>A0A9P6WL97_9ASCO</name>
<feature type="region of interest" description="Disordered" evidence="1">
    <location>
        <begin position="652"/>
        <end position="671"/>
    </location>
</feature>